<sequence>MSLLNLSTRASNIQAKLKKFVEEKCVPAEAEFDEHMSNLSGGERWSDGAVPPVINHLKEEAKMLGLWNLFLPHSLPSHLPRELSPSVHLSNREYGILCETMGRSILAPEACNCSAPDTGNMEVLLKFGTKEQQQRWLVPLLDGTIRSSFLMTEPDVASSDATNIETKLTKICAENGKVVYVLNGKKWWSTGAMDPRCKFALVLARMDYTHPSCKANRTEPLGKQAQDRKHSDHTVILVPIDTPGVHLARALTVFGYDDAPHGHAEVHLKDVQLDAASLILGEGRGFEIAQSRLGPGRVHHCMRAVGQAARCFEHMMERALGRETFGKHLWKHGMTQEMIADSAADLEAARLLTLSCAADIDEKGAKGARDKIAMIKFAVAELAHRVVDRAVQVFGGAGVSEDFPMARLLAGLRTLRIADGPDAVHKRTLALLEVKKALHRISLDSRSRL</sequence>
<reference evidence="11" key="1">
    <citation type="submission" date="2021-01" db="EMBL/GenBank/DDBJ databases">
        <authorList>
            <person name="Corre E."/>
            <person name="Pelletier E."/>
            <person name="Niang G."/>
            <person name="Scheremetjew M."/>
            <person name="Finn R."/>
            <person name="Kale V."/>
            <person name="Holt S."/>
            <person name="Cochrane G."/>
            <person name="Meng A."/>
            <person name="Brown T."/>
            <person name="Cohen L."/>
        </authorList>
    </citation>
    <scope>NUCLEOTIDE SEQUENCE</scope>
    <source>
        <strain evidence="11">Isolate 1302-5</strain>
    </source>
</reference>
<dbReference type="SUPFAM" id="SSF56645">
    <property type="entry name" value="Acyl-CoA dehydrogenase NM domain-like"/>
    <property type="match status" value="1"/>
</dbReference>
<dbReference type="InterPro" id="IPR013786">
    <property type="entry name" value="AcylCoA_DH/ox_N"/>
</dbReference>
<dbReference type="GO" id="GO:0005737">
    <property type="term" value="C:cytoplasm"/>
    <property type="evidence" value="ECO:0007669"/>
    <property type="project" value="TreeGrafter"/>
</dbReference>
<dbReference type="Gene3D" id="2.40.110.10">
    <property type="entry name" value="Butyryl-CoA Dehydrogenase, subunit A, domain 2"/>
    <property type="match status" value="1"/>
</dbReference>
<dbReference type="SUPFAM" id="SSF47203">
    <property type="entry name" value="Acyl-CoA dehydrogenase C-terminal domain-like"/>
    <property type="match status" value="1"/>
</dbReference>
<feature type="domain" description="Acyl-CoA dehydrogenase/oxidase N-terminal" evidence="10">
    <location>
        <begin position="12"/>
        <end position="143"/>
    </location>
</feature>
<organism evidence="11">
    <name type="scientific">Odontella aurita</name>
    <dbReference type="NCBI Taxonomy" id="265563"/>
    <lineage>
        <taxon>Eukaryota</taxon>
        <taxon>Sar</taxon>
        <taxon>Stramenopiles</taxon>
        <taxon>Ochrophyta</taxon>
        <taxon>Bacillariophyta</taxon>
        <taxon>Mediophyceae</taxon>
        <taxon>Biddulphiophycidae</taxon>
        <taxon>Eupodiscales</taxon>
        <taxon>Odontellaceae</taxon>
        <taxon>Odontella</taxon>
    </lineage>
</organism>
<gene>
    <name evidence="11" type="ORF">OAUR00152_LOCUS28888</name>
</gene>
<dbReference type="InterPro" id="IPR046373">
    <property type="entry name" value="Acyl-CoA_Oxase/DH_mid-dom_sf"/>
</dbReference>
<evidence type="ECO:0000259" key="9">
    <source>
        <dbReference type="Pfam" id="PF02770"/>
    </source>
</evidence>
<evidence type="ECO:0000256" key="2">
    <source>
        <dbReference type="ARBA" id="ARBA00009347"/>
    </source>
</evidence>
<dbReference type="Pfam" id="PF02770">
    <property type="entry name" value="Acyl-CoA_dh_M"/>
    <property type="match status" value="1"/>
</dbReference>
<dbReference type="GO" id="GO:0033539">
    <property type="term" value="P:fatty acid beta-oxidation using acyl-CoA dehydrogenase"/>
    <property type="evidence" value="ECO:0007669"/>
    <property type="project" value="TreeGrafter"/>
</dbReference>
<dbReference type="InterPro" id="IPR050741">
    <property type="entry name" value="Acyl-CoA_dehydrogenase"/>
</dbReference>
<proteinExistence type="inferred from homology"/>
<dbReference type="InterPro" id="IPR009075">
    <property type="entry name" value="AcylCo_DH/oxidase_C"/>
</dbReference>
<accession>A0A7S4JK01</accession>
<evidence type="ECO:0000256" key="5">
    <source>
        <dbReference type="ARBA" id="ARBA00022827"/>
    </source>
</evidence>
<keyword evidence="6 7" id="KW-0560">Oxidoreductase</keyword>
<dbReference type="PANTHER" id="PTHR48083">
    <property type="entry name" value="MEDIUM-CHAIN SPECIFIC ACYL-COA DEHYDROGENASE, MITOCHONDRIAL-RELATED"/>
    <property type="match status" value="1"/>
</dbReference>
<evidence type="ECO:0000313" key="11">
    <source>
        <dbReference type="EMBL" id="CAE2265966.1"/>
    </source>
</evidence>
<comment type="cofactor">
    <cofactor evidence="1 7">
        <name>FAD</name>
        <dbReference type="ChEBI" id="CHEBI:57692"/>
    </cofactor>
</comment>
<dbReference type="InterPro" id="IPR009100">
    <property type="entry name" value="AcylCoA_DH/oxidase_NM_dom_sf"/>
</dbReference>
<dbReference type="InterPro" id="IPR006091">
    <property type="entry name" value="Acyl-CoA_Oxase/DH_mid-dom"/>
</dbReference>
<name>A0A7S4JK01_9STRA</name>
<dbReference type="Gene3D" id="1.10.540.10">
    <property type="entry name" value="Acyl-CoA dehydrogenase/oxidase, N-terminal domain"/>
    <property type="match status" value="1"/>
</dbReference>
<evidence type="ECO:0000256" key="6">
    <source>
        <dbReference type="ARBA" id="ARBA00023002"/>
    </source>
</evidence>
<dbReference type="Pfam" id="PF00441">
    <property type="entry name" value="Acyl-CoA_dh_1"/>
    <property type="match status" value="1"/>
</dbReference>
<feature type="domain" description="Acyl-CoA oxidase/dehydrogenase middle" evidence="9">
    <location>
        <begin position="148"/>
        <end position="271"/>
    </location>
</feature>
<dbReference type="InterPro" id="IPR037069">
    <property type="entry name" value="AcylCoA_DH/ox_N_sf"/>
</dbReference>
<comment type="subunit">
    <text evidence="3">Homodimer.</text>
</comment>
<evidence type="ECO:0000259" key="10">
    <source>
        <dbReference type="Pfam" id="PF02771"/>
    </source>
</evidence>
<keyword evidence="5 7" id="KW-0274">FAD</keyword>
<evidence type="ECO:0000256" key="7">
    <source>
        <dbReference type="RuleBase" id="RU362125"/>
    </source>
</evidence>
<dbReference type="Gene3D" id="1.20.140.10">
    <property type="entry name" value="Butyryl-CoA Dehydrogenase, subunit A, domain 3"/>
    <property type="match status" value="1"/>
</dbReference>
<evidence type="ECO:0000259" key="8">
    <source>
        <dbReference type="Pfam" id="PF00441"/>
    </source>
</evidence>
<evidence type="ECO:0008006" key="12">
    <source>
        <dbReference type="Google" id="ProtNLM"/>
    </source>
</evidence>
<comment type="similarity">
    <text evidence="2 7">Belongs to the acyl-CoA dehydrogenase family.</text>
</comment>
<dbReference type="EMBL" id="HBKQ01041898">
    <property type="protein sequence ID" value="CAE2265966.1"/>
    <property type="molecule type" value="Transcribed_RNA"/>
</dbReference>
<dbReference type="GO" id="GO:0003995">
    <property type="term" value="F:acyl-CoA dehydrogenase activity"/>
    <property type="evidence" value="ECO:0007669"/>
    <property type="project" value="TreeGrafter"/>
</dbReference>
<dbReference type="GO" id="GO:0050660">
    <property type="term" value="F:flavin adenine dinucleotide binding"/>
    <property type="evidence" value="ECO:0007669"/>
    <property type="project" value="InterPro"/>
</dbReference>
<evidence type="ECO:0000256" key="1">
    <source>
        <dbReference type="ARBA" id="ARBA00001974"/>
    </source>
</evidence>
<evidence type="ECO:0000256" key="3">
    <source>
        <dbReference type="ARBA" id="ARBA00011738"/>
    </source>
</evidence>
<dbReference type="Pfam" id="PF02771">
    <property type="entry name" value="Acyl-CoA_dh_N"/>
    <property type="match status" value="1"/>
</dbReference>
<protein>
    <recommendedName>
        <fullName evidence="12">Acyl-CoA dehydrogenase</fullName>
    </recommendedName>
</protein>
<evidence type="ECO:0000256" key="4">
    <source>
        <dbReference type="ARBA" id="ARBA00022630"/>
    </source>
</evidence>
<feature type="domain" description="Acyl-CoA dehydrogenase/oxidase C-terminal" evidence="8">
    <location>
        <begin position="283"/>
        <end position="430"/>
    </location>
</feature>
<dbReference type="AlphaFoldDB" id="A0A7S4JK01"/>
<dbReference type="PANTHER" id="PTHR48083:SF13">
    <property type="entry name" value="ACYL-COA DEHYDROGENASE FAMILY MEMBER 11"/>
    <property type="match status" value="1"/>
</dbReference>
<dbReference type="InterPro" id="IPR036250">
    <property type="entry name" value="AcylCo_DH-like_C"/>
</dbReference>
<keyword evidence="4 7" id="KW-0285">Flavoprotein</keyword>